<dbReference type="EMBL" id="JALJOS010000007">
    <property type="protein sequence ID" value="KAK9836763.1"/>
    <property type="molecule type" value="Genomic_DNA"/>
</dbReference>
<dbReference type="GO" id="GO:0008017">
    <property type="term" value="F:microtubule binding"/>
    <property type="evidence" value="ECO:0007669"/>
    <property type="project" value="UniProtKB-UniRule"/>
</dbReference>
<dbReference type="GO" id="GO:0016887">
    <property type="term" value="F:ATP hydrolysis activity"/>
    <property type="evidence" value="ECO:0007669"/>
    <property type="project" value="InterPro"/>
</dbReference>
<feature type="region of interest" description="Disordered" evidence="9">
    <location>
        <begin position="72"/>
        <end position="254"/>
    </location>
</feature>
<dbReference type="GO" id="GO:0051013">
    <property type="term" value="P:microtubule severing"/>
    <property type="evidence" value="ECO:0007669"/>
    <property type="project" value="UniProtKB-UniRule"/>
</dbReference>
<dbReference type="InterPro" id="IPR003960">
    <property type="entry name" value="ATPase_AAA_CS"/>
</dbReference>
<dbReference type="GO" id="GO:0008568">
    <property type="term" value="F:microtubule severing ATPase activity"/>
    <property type="evidence" value="ECO:0007669"/>
    <property type="project" value="UniProtKB-EC"/>
</dbReference>
<dbReference type="GO" id="GO:0005819">
    <property type="term" value="C:spindle"/>
    <property type="evidence" value="ECO:0007669"/>
    <property type="project" value="UniProtKB-SubCell"/>
</dbReference>
<comment type="catalytic activity">
    <reaction evidence="8">
        <text>n ATP + n H2O + a microtubule = n ADP + n phosphate + (n+1) alpha/beta tubulin heterodimers.</text>
        <dbReference type="EC" id="5.6.1.1"/>
    </reaction>
</comment>
<dbReference type="Pfam" id="PF17862">
    <property type="entry name" value="AAA_lid_3"/>
    <property type="match status" value="1"/>
</dbReference>
<dbReference type="Gene3D" id="3.40.50.300">
    <property type="entry name" value="P-loop containing nucleotide triphosphate hydrolases"/>
    <property type="match status" value="1"/>
</dbReference>
<dbReference type="SMART" id="SM00382">
    <property type="entry name" value="AAA"/>
    <property type="match status" value="1"/>
</dbReference>
<dbReference type="FunFam" id="1.10.8.60:FF:000025">
    <property type="entry name" value="Katanin p60 ATPase-containing subunit A1"/>
    <property type="match status" value="1"/>
</dbReference>
<keyword evidence="3 8" id="KW-0493">Microtubule</keyword>
<dbReference type="PROSITE" id="PS00674">
    <property type="entry name" value="AAA"/>
    <property type="match status" value="1"/>
</dbReference>
<dbReference type="InterPro" id="IPR028596">
    <property type="entry name" value="KATNA1"/>
</dbReference>
<evidence type="ECO:0000256" key="1">
    <source>
        <dbReference type="ARBA" id="ARBA00004186"/>
    </source>
</evidence>
<dbReference type="CDD" id="cd21748">
    <property type="entry name" value="Kp60-NTD"/>
    <property type="match status" value="1"/>
</dbReference>
<feature type="compositionally biased region" description="Basic and acidic residues" evidence="9">
    <location>
        <begin position="244"/>
        <end position="254"/>
    </location>
</feature>
<dbReference type="GO" id="GO:0005524">
    <property type="term" value="F:ATP binding"/>
    <property type="evidence" value="ECO:0007669"/>
    <property type="project" value="UniProtKB-KW"/>
</dbReference>
<evidence type="ECO:0000259" key="10">
    <source>
        <dbReference type="SMART" id="SM00382"/>
    </source>
</evidence>
<feature type="compositionally biased region" description="Low complexity" evidence="9">
    <location>
        <begin position="138"/>
        <end position="148"/>
    </location>
</feature>
<keyword evidence="6 8" id="KW-0206">Cytoskeleton</keyword>
<dbReference type="GO" id="GO:0005874">
    <property type="term" value="C:microtubule"/>
    <property type="evidence" value="ECO:0007669"/>
    <property type="project" value="UniProtKB-KW"/>
</dbReference>
<keyword evidence="12" id="KW-1185">Reference proteome</keyword>
<dbReference type="Pfam" id="PF09336">
    <property type="entry name" value="Vps4_C"/>
    <property type="match status" value="1"/>
</dbReference>
<evidence type="ECO:0000256" key="9">
    <source>
        <dbReference type="SAM" id="MobiDB-lite"/>
    </source>
</evidence>
<evidence type="ECO:0000256" key="3">
    <source>
        <dbReference type="ARBA" id="ARBA00022701"/>
    </source>
</evidence>
<dbReference type="Gene3D" id="1.20.58.80">
    <property type="entry name" value="Phosphotransferase system, lactose/cellobiose-type IIA subunit"/>
    <property type="match status" value="1"/>
</dbReference>
<dbReference type="Pfam" id="PF00004">
    <property type="entry name" value="AAA"/>
    <property type="match status" value="1"/>
</dbReference>
<keyword evidence="7 8" id="KW-0413">Isomerase</keyword>
<dbReference type="AlphaFoldDB" id="A0AAW1RTC5"/>
<dbReference type="InterPro" id="IPR050304">
    <property type="entry name" value="MT-severing_AAA_ATPase"/>
</dbReference>
<dbReference type="Proteomes" id="UP001438707">
    <property type="component" value="Unassembled WGS sequence"/>
</dbReference>
<dbReference type="PANTHER" id="PTHR23074">
    <property type="entry name" value="AAA DOMAIN-CONTAINING"/>
    <property type="match status" value="1"/>
</dbReference>
<dbReference type="InterPro" id="IPR015415">
    <property type="entry name" value="Spast_Vps4_C"/>
</dbReference>
<gene>
    <name evidence="8" type="primary">KATNA1</name>
    <name evidence="11" type="ORF">WJX74_007602</name>
</gene>
<dbReference type="PANTHER" id="PTHR23074:SF19">
    <property type="entry name" value="KATANIN P60 ATPASE-CONTAINING SUBUNIT A1"/>
    <property type="match status" value="1"/>
</dbReference>
<keyword evidence="2 8" id="KW-0963">Cytoplasm</keyword>
<comment type="caution">
    <text evidence="11">The sequence shown here is derived from an EMBL/GenBank/DDBJ whole genome shotgun (WGS) entry which is preliminary data.</text>
</comment>
<comment type="similarity">
    <text evidence="8">Belongs to the AAA ATPase family. Katanin p60 subunit A1 subfamily.</text>
</comment>
<dbReference type="InterPro" id="IPR027417">
    <property type="entry name" value="P-loop_NTPase"/>
</dbReference>
<name>A0AAW1RTC5_9CHLO</name>
<sequence length="571" mass="63470">MAFLSNINSQLTVAREHALLGEYSNALVYFEGVVNQIDRHLQTVEEPHLRSKWQACKKALLQESHLVREVNKERESFAAPRPVAGPPRGLENTPPVEIRRPVSPGPKASPRGPARLPRSPNKSPRQPPPSRRHSRNLSSDPDSDSGPDFTIHMQPAPRRRREPSPLRAMSHTASEHDPEVWAPPAELPDNVPGSRARPGRANAAAGDDSAARLPSWARNEGRSRKSMGPATPATGGRSATAKVDSWRVPREKANQRGTPEIDMTRIVGADQELAMILEKDMLERAPGVQWDDIAGLSEAKQLLQENVVLPTYMPDYFQGIRRPVKGVLMFGPPGTGKTMLAKAVATVCGTTFFNISSSTLASKYRGESERMVRCLFEMARAMAPTTIFIDEIDSLCSSRGATGEHEASRRVKTEILVQIDGIHSQDDGERKQVMVLAATNFPWDIDEALRRRLEKRIYIPLPGAHERTELMNINLKDVEVEPGINFDKLSNLTKGYSGDDLTNVCRDAAMNGMRRKIAGKTPDQIRSLSKEDMHEPIQMEDFLQAITRINPSVSKTDIKRHEAWLEEFGSI</sequence>
<evidence type="ECO:0000256" key="6">
    <source>
        <dbReference type="ARBA" id="ARBA00023212"/>
    </source>
</evidence>
<dbReference type="FunFam" id="3.40.50.300:FF:000159">
    <property type="entry name" value="Katanin p60 ATPase-containing subunit A1"/>
    <property type="match status" value="1"/>
</dbReference>
<accession>A0AAW1RTC5</accession>
<feature type="domain" description="AAA+ ATPase" evidence="10">
    <location>
        <begin position="323"/>
        <end position="463"/>
    </location>
</feature>
<dbReference type="InterPro" id="IPR003959">
    <property type="entry name" value="ATPase_AAA_core"/>
</dbReference>
<feature type="compositionally biased region" description="Low complexity" evidence="9">
    <location>
        <begin position="78"/>
        <end position="89"/>
    </location>
</feature>
<comment type="function">
    <text evidence="8">Severs microtubules in an ATP-dependent manner. Microtubule severing may promote rapid reorganization of cellular microtubule arrays.</text>
</comment>
<evidence type="ECO:0000313" key="11">
    <source>
        <dbReference type="EMBL" id="KAK9836763.1"/>
    </source>
</evidence>
<dbReference type="SUPFAM" id="SSF52540">
    <property type="entry name" value="P-loop containing nucleoside triphosphate hydrolases"/>
    <property type="match status" value="1"/>
</dbReference>
<dbReference type="FunFam" id="1.20.58.80:FF:000003">
    <property type="entry name" value="Katanin p60 ATPase-containing subunit A1"/>
    <property type="match status" value="1"/>
</dbReference>
<protein>
    <recommendedName>
        <fullName evidence="8">Katanin p60 ATPase-containing subunit A1</fullName>
        <shortName evidence="8">Katanin p60 subunit A1</shortName>
        <ecNumber evidence="8">5.6.1.1</ecNumber>
    </recommendedName>
    <alternativeName>
        <fullName evidence="8">p60 katanin</fullName>
    </alternativeName>
</protein>
<dbReference type="Gene3D" id="1.10.8.60">
    <property type="match status" value="1"/>
</dbReference>
<evidence type="ECO:0000256" key="5">
    <source>
        <dbReference type="ARBA" id="ARBA00022840"/>
    </source>
</evidence>
<evidence type="ECO:0000256" key="8">
    <source>
        <dbReference type="HAMAP-Rule" id="MF_03023"/>
    </source>
</evidence>
<keyword evidence="4 8" id="KW-0547">Nucleotide-binding</keyword>
<evidence type="ECO:0000256" key="7">
    <source>
        <dbReference type="ARBA" id="ARBA00023235"/>
    </source>
</evidence>
<evidence type="ECO:0000313" key="12">
    <source>
        <dbReference type="Proteomes" id="UP001438707"/>
    </source>
</evidence>
<keyword evidence="5 8" id="KW-0067">ATP-binding</keyword>
<dbReference type="InterPro" id="IPR003593">
    <property type="entry name" value="AAA+_ATPase"/>
</dbReference>
<evidence type="ECO:0000256" key="2">
    <source>
        <dbReference type="ARBA" id="ARBA00022490"/>
    </source>
</evidence>
<feature type="compositionally biased region" description="Low complexity" evidence="9">
    <location>
        <begin position="193"/>
        <end position="212"/>
    </location>
</feature>
<evidence type="ECO:0000256" key="4">
    <source>
        <dbReference type="ARBA" id="ARBA00022741"/>
    </source>
</evidence>
<organism evidence="11 12">
    <name type="scientific">Apatococcus lobatus</name>
    <dbReference type="NCBI Taxonomy" id="904363"/>
    <lineage>
        <taxon>Eukaryota</taxon>
        <taxon>Viridiplantae</taxon>
        <taxon>Chlorophyta</taxon>
        <taxon>core chlorophytes</taxon>
        <taxon>Trebouxiophyceae</taxon>
        <taxon>Chlorellales</taxon>
        <taxon>Chlorellaceae</taxon>
        <taxon>Apatococcus</taxon>
    </lineage>
</organism>
<proteinExistence type="inferred from homology"/>
<dbReference type="GO" id="GO:0005737">
    <property type="term" value="C:cytoplasm"/>
    <property type="evidence" value="ECO:0007669"/>
    <property type="project" value="UniProtKB-UniRule"/>
</dbReference>
<dbReference type="Pfam" id="PF21126">
    <property type="entry name" value="KATNA1_MIT"/>
    <property type="match status" value="1"/>
</dbReference>
<dbReference type="InterPro" id="IPR048611">
    <property type="entry name" value="KATNA1_MIT"/>
</dbReference>
<reference evidence="11 12" key="1">
    <citation type="journal article" date="2024" name="Nat. Commun.">
        <title>Phylogenomics reveals the evolutionary origins of lichenization in chlorophyte algae.</title>
        <authorList>
            <person name="Puginier C."/>
            <person name="Libourel C."/>
            <person name="Otte J."/>
            <person name="Skaloud P."/>
            <person name="Haon M."/>
            <person name="Grisel S."/>
            <person name="Petersen M."/>
            <person name="Berrin J.G."/>
            <person name="Delaux P.M."/>
            <person name="Dal Grande F."/>
            <person name="Keller J."/>
        </authorList>
    </citation>
    <scope>NUCLEOTIDE SEQUENCE [LARGE SCALE GENOMIC DNA]</scope>
    <source>
        <strain evidence="11 12">SAG 2145</strain>
    </source>
</reference>
<dbReference type="EC" id="5.6.1.1" evidence="8"/>
<feature type="binding site" evidence="8">
    <location>
        <begin position="331"/>
        <end position="338"/>
    </location>
    <ligand>
        <name>ATP</name>
        <dbReference type="ChEBI" id="CHEBI:30616"/>
    </ligand>
</feature>
<comment type="subcellular location">
    <subcellularLocation>
        <location evidence="1">Cytoplasm</location>
        <location evidence="1">Cytoskeleton</location>
        <location evidence="1">Spindle</location>
    </subcellularLocation>
</comment>
<dbReference type="HAMAP" id="MF_03023">
    <property type="entry name" value="Katanin_p60_A1"/>
    <property type="match status" value="1"/>
</dbReference>
<dbReference type="InterPro" id="IPR041569">
    <property type="entry name" value="AAA_lid_3"/>
</dbReference>